<evidence type="ECO:0000313" key="3">
    <source>
        <dbReference type="EMBL" id="KAE9383775.1"/>
    </source>
</evidence>
<evidence type="ECO:0000313" key="4">
    <source>
        <dbReference type="Proteomes" id="UP000799118"/>
    </source>
</evidence>
<keyword evidence="4" id="KW-1185">Reference proteome</keyword>
<dbReference type="AlphaFoldDB" id="A0A6A4GEJ2"/>
<keyword evidence="2" id="KW-1133">Transmembrane helix</keyword>
<accession>A0A6A4GEJ2</accession>
<reference evidence="3" key="1">
    <citation type="journal article" date="2019" name="Environ. Microbiol.">
        <title>Fungal ecological strategies reflected in gene transcription - a case study of two litter decomposers.</title>
        <authorList>
            <person name="Barbi F."/>
            <person name="Kohler A."/>
            <person name="Barry K."/>
            <person name="Baskaran P."/>
            <person name="Daum C."/>
            <person name="Fauchery L."/>
            <person name="Ihrmark K."/>
            <person name="Kuo A."/>
            <person name="LaButti K."/>
            <person name="Lipzen A."/>
            <person name="Morin E."/>
            <person name="Grigoriev I.V."/>
            <person name="Henrissat B."/>
            <person name="Lindahl B."/>
            <person name="Martin F."/>
        </authorList>
    </citation>
    <scope>NUCLEOTIDE SEQUENCE</scope>
    <source>
        <strain evidence="3">JB14</strain>
    </source>
</reference>
<gene>
    <name evidence="3" type="ORF">BT96DRAFT_951056</name>
</gene>
<keyword evidence="2" id="KW-0812">Transmembrane</keyword>
<organism evidence="3 4">
    <name type="scientific">Gymnopus androsaceus JB14</name>
    <dbReference type="NCBI Taxonomy" id="1447944"/>
    <lineage>
        <taxon>Eukaryota</taxon>
        <taxon>Fungi</taxon>
        <taxon>Dikarya</taxon>
        <taxon>Basidiomycota</taxon>
        <taxon>Agaricomycotina</taxon>
        <taxon>Agaricomycetes</taxon>
        <taxon>Agaricomycetidae</taxon>
        <taxon>Agaricales</taxon>
        <taxon>Marasmiineae</taxon>
        <taxon>Omphalotaceae</taxon>
        <taxon>Gymnopus</taxon>
    </lineage>
</organism>
<evidence type="ECO:0000256" key="1">
    <source>
        <dbReference type="SAM" id="MobiDB-lite"/>
    </source>
</evidence>
<sequence length="599" mass="67747">MSSYSPVPRTQNVSASGNHTDNNPSAGRLISLNQGYQVEPGVVTPPNSPVNEVTRDKLRLYSDSGVLIPFDPSLFLANSKGYSGSAFSDSLPIPPTSANSIPSNLPYFASFDLSIPNDHLLPDPVTRHDLLYPIAVPGGLRSQFPVPFYYFNPQYTSPPYNPFAIEPLFNVSISLPMIGCFIEGSTDILFPPEDNGHVLNVFLRHLATLRTGKGRFSPHPESLNFIQYHAVVNLRPVALPHFIALKDQVRGEVSSLAKLAMMVDPDTLPTDSKEEVVVAGYEKYASEEPTPYALVLDLYSDNGCEASLYVPIHNFSPTYDKTWRWIDSEGAQQQFTSLVCSHSDELEWNAPSTPRTFSILGPVHDCRRNKWDSYIEDHGTTFLDRAVRDSFERFDLSFRFVYANTDYFLLGDEFVCLEFYEHVWRSDPDLTYAEIERGVVAEVAPERYRAHRGCISSEVFIKKMGSQEERELIWMMDPIMFTKLDGPDYDYISTISCTYAEDSRRREEDEAPGPTPGYLRLEQALLKLEGLHIVPWGIALIGSPYPRGIDFISNFRLESFVDVNLYASFWIFSAVAFSLFAWSPFIAFMMHRKLRVVNF</sequence>
<keyword evidence="2" id="KW-0472">Membrane</keyword>
<dbReference type="Proteomes" id="UP000799118">
    <property type="component" value="Unassembled WGS sequence"/>
</dbReference>
<proteinExistence type="predicted"/>
<feature type="transmembrane region" description="Helical" evidence="2">
    <location>
        <begin position="565"/>
        <end position="589"/>
    </location>
</feature>
<name>A0A6A4GEJ2_9AGAR</name>
<dbReference type="EMBL" id="ML770332">
    <property type="protein sequence ID" value="KAE9383775.1"/>
    <property type="molecule type" value="Genomic_DNA"/>
</dbReference>
<protein>
    <submittedName>
        <fullName evidence="3">Uncharacterized protein</fullName>
    </submittedName>
</protein>
<feature type="region of interest" description="Disordered" evidence="1">
    <location>
        <begin position="1"/>
        <end position="28"/>
    </location>
</feature>
<evidence type="ECO:0000256" key="2">
    <source>
        <dbReference type="SAM" id="Phobius"/>
    </source>
</evidence>